<organism evidence="3 4">
    <name type="scientific">Hymenoscyphus fraxineus</name>
    <dbReference type="NCBI Taxonomy" id="746836"/>
    <lineage>
        <taxon>Eukaryota</taxon>
        <taxon>Fungi</taxon>
        <taxon>Dikarya</taxon>
        <taxon>Ascomycota</taxon>
        <taxon>Pezizomycotina</taxon>
        <taxon>Leotiomycetes</taxon>
        <taxon>Helotiales</taxon>
        <taxon>Helotiaceae</taxon>
        <taxon>Hymenoscyphus</taxon>
    </lineage>
</organism>
<gene>
    <name evidence="3" type="ORF">HYFRA_00002729</name>
    <name evidence="2" type="ORF">HYFRA_00005689</name>
</gene>
<keyword evidence="4" id="KW-1185">Reference proteome</keyword>
<evidence type="ECO:0000313" key="4">
    <source>
        <dbReference type="Proteomes" id="UP000696280"/>
    </source>
</evidence>
<evidence type="ECO:0000313" key="3">
    <source>
        <dbReference type="EMBL" id="CAG8961186.1"/>
    </source>
</evidence>
<dbReference type="AlphaFoldDB" id="A0A9N9L9V5"/>
<sequence length="91" mass="10278">MGNVQNTKWIQEEGYCVREEEIFIQPASRRTIPSPNRAGAAFKAEWRRNIPPMMQGCALSPPTNAIREPDTKDESLQASYDSDLKHTKKGS</sequence>
<dbReference type="EMBL" id="CAJVRL010000044">
    <property type="protein sequence ID" value="CAG8951885.1"/>
    <property type="molecule type" value="Genomic_DNA"/>
</dbReference>
<evidence type="ECO:0000313" key="2">
    <source>
        <dbReference type="EMBL" id="CAG8951885.1"/>
    </source>
</evidence>
<name>A0A9N9L9V5_9HELO</name>
<feature type="region of interest" description="Disordered" evidence="1">
    <location>
        <begin position="53"/>
        <end position="91"/>
    </location>
</feature>
<evidence type="ECO:0000256" key="1">
    <source>
        <dbReference type="SAM" id="MobiDB-lite"/>
    </source>
</evidence>
<dbReference type="Proteomes" id="UP000696280">
    <property type="component" value="Unassembled WGS sequence"/>
</dbReference>
<dbReference type="EMBL" id="CAJVRL010000103">
    <property type="protein sequence ID" value="CAG8961186.1"/>
    <property type="molecule type" value="Genomic_DNA"/>
</dbReference>
<accession>A0A9N9L9V5</accession>
<comment type="caution">
    <text evidence="3">The sequence shown here is derived from an EMBL/GenBank/DDBJ whole genome shotgun (WGS) entry which is preliminary data.</text>
</comment>
<reference evidence="3" key="1">
    <citation type="submission" date="2021-07" db="EMBL/GenBank/DDBJ databases">
        <authorList>
            <person name="Durling M."/>
        </authorList>
    </citation>
    <scope>NUCLEOTIDE SEQUENCE</scope>
</reference>
<protein>
    <submittedName>
        <fullName evidence="3">Uncharacterized protein</fullName>
    </submittedName>
</protein>
<proteinExistence type="predicted"/>